<organism evidence="1 2">
    <name type="scientific">Kiloniella antarctica</name>
    <dbReference type="NCBI Taxonomy" id="1550907"/>
    <lineage>
        <taxon>Bacteria</taxon>
        <taxon>Pseudomonadati</taxon>
        <taxon>Pseudomonadota</taxon>
        <taxon>Alphaproteobacteria</taxon>
        <taxon>Rhodospirillales</taxon>
        <taxon>Kiloniellaceae</taxon>
        <taxon>Kiloniella</taxon>
    </lineage>
</organism>
<proteinExistence type="predicted"/>
<dbReference type="RefSeq" id="WP_380248803.1">
    <property type="nucleotide sequence ID" value="NZ_JBHUII010000001.1"/>
</dbReference>
<dbReference type="EMBL" id="JBHUII010000001">
    <property type="protein sequence ID" value="MFD2204834.1"/>
    <property type="molecule type" value="Genomic_DNA"/>
</dbReference>
<evidence type="ECO:0000313" key="2">
    <source>
        <dbReference type="Proteomes" id="UP001597294"/>
    </source>
</evidence>
<keyword evidence="2" id="KW-1185">Reference proteome</keyword>
<name>A0ABW5BH40_9PROT</name>
<comment type="caution">
    <text evidence="1">The sequence shown here is derived from an EMBL/GenBank/DDBJ whole genome shotgun (WGS) entry which is preliminary data.</text>
</comment>
<reference evidence="2" key="1">
    <citation type="journal article" date="2019" name="Int. J. Syst. Evol. Microbiol.">
        <title>The Global Catalogue of Microorganisms (GCM) 10K type strain sequencing project: providing services to taxonomists for standard genome sequencing and annotation.</title>
        <authorList>
            <consortium name="The Broad Institute Genomics Platform"/>
            <consortium name="The Broad Institute Genome Sequencing Center for Infectious Disease"/>
            <person name="Wu L."/>
            <person name="Ma J."/>
        </authorList>
    </citation>
    <scope>NUCLEOTIDE SEQUENCE [LARGE SCALE GENOMIC DNA]</scope>
    <source>
        <strain evidence="2">CGMCC 4.7192</strain>
    </source>
</reference>
<sequence length="113" mass="12323">MIKLEKAAEVIYSQAMRRPGFSDLSPAEKLKQMAPDKNRVVLTLTHKWLGCIALIDELKSHPEVIAAGIEDLPSGYVLEKLAGPKADDGKLLEDTARAMVASILDAALLRIMP</sequence>
<dbReference type="Proteomes" id="UP001597294">
    <property type="component" value="Unassembled WGS sequence"/>
</dbReference>
<gene>
    <name evidence="1" type="ORF">ACFSKO_04405</name>
</gene>
<protein>
    <submittedName>
        <fullName evidence="1">Uncharacterized protein</fullName>
    </submittedName>
</protein>
<accession>A0ABW5BH40</accession>
<evidence type="ECO:0000313" key="1">
    <source>
        <dbReference type="EMBL" id="MFD2204834.1"/>
    </source>
</evidence>